<sequence>MRIAQVAPLYEATPPKKYGGTERIVSYLTEELVNQGHNVTLFATGDSETSAELVSFSKQGLRSEKNCFDPLARHYAMMHDVAKRANEFDIIHFHIDYLHFPFSASNSYNHVTTLHGRLDLPDLPILYDRYSDVPLVSISNNQRKPLPNVNWMGTVYHGIPANLHQLNSQEGTYLAFLGRISPEKRVDRAIEIAIKVGAKIKIAAKIDKVDEEYFKTHIARLLDHPLVEFIGEIDEIEKKSFLANATALLFPIDWPEPFGMVMIEAMANGTPVIAFNRGSVPEIIDNGLTGYIVNDIQDAIKAVNNISMISRTECRRVFEQRFTVERMAKRYLEIYSKLIENPITGRNNHHNGVTHNKPSIKMIG</sequence>
<dbReference type="InterPro" id="IPR028098">
    <property type="entry name" value="Glyco_trans_4-like_N"/>
</dbReference>
<evidence type="ECO:0000313" key="4">
    <source>
        <dbReference type="Proteomes" id="UP000236893"/>
    </source>
</evidence>
<organism evidence="3 4">
    <name type="scientific">Solitalea longa</name>
    <dbReference type="NCBI Taxonomy" id="2079460"/>
    <lineage>
        <taxon>Bacteria</taxon>
        <taxon>Pseudomonadati</taxon>
        <taxon>Bacteroidota</taxon>
        <taxon>Sphingobacteriia</taxon>
        <taxon>Sphingobacteriales</taxon>
        <taxon>Sphingobacteriaceae</taxon>
        <taxon>Solitalea</taxon>
    </lineage>
</organism>
<dbReference type="GO" id="GO:0016757">
    <property type="term" value="F:glycosyltransferase activity"/>
    <property type="evidence" value="ECO:0007669"/>
    <property type="project" value="InterPro"/>
</dbReference>
<dbReference type="RefSeq" id="WP_103788228.1">
    <property type="nucleotide sequence ID" value="NZ_PQVF01000004.1"/>
</dbReference>
<dbReference type="Proteomes" id="UP000236893">
    <property type="component" value="Unassembled WGS sequence"/>
</dbReference>
<name>A0A2S5A415_9SPHI</name>
<dbReference type="Pfam" id="PF13439">
    <property type="entry name" value="Glyco_transf_4"/>
    <property type="match status" value="1"/>
</dbReference>
<dbReference type="CDD" id="cd03802">
    <property type="entry name" value="GT4_AviGT4-like"/>
    <property type="match status" value="1"/>
</dbReference>
<dbReference type="SUPFAM" id="SSF53756">
    <property type="entry name" value="UDP-Glycosyltransferase/glycogen phosphorylase"/>
    <property type="match status" value="1"/>
</dbReference>
<dbReference type="PANTHER" id="PTHR45947">
    <property type="entry name" value="SULFOQUINOVOSYL TRANSFERASE SQD2"/>
    <property type="match status" value="1"/>
</dbReference>
<dbReference type="OrthoDB" id="9801573at2"/>
<comment type="caution">
    <text evidence="3">The sequence shown here is derived from an EMBL/GenBank/DDBJ whole genome shotgun (WGS) entry which is preliminary data.</text>
</comment>
<feature type="domain" description="Glycosyltransferase subfamily 4-like N-terminal" evidence="2">
    <location>
        <begin position="18"/>
        <end position="119"/>
    </location>
</feature>
<dbReference type="PANTHER" id="PTHR45947:SF3">
    <property type="entry name" value="SULFOQUINOVOSYL TRANSFERASE SQD2"/>
    <property type="match status" value="1"/>
</dbReference>
<reference evidence="3 4" key="1">
    <citation type="submission" date="2018-01" db="EMBL/GenBank/DDBJ databases">
        <authorList>
            <person name="Gaut B.S."/>
            <person name="Morton B.R."/>
            <person name="Clegg M.T."/>
            <person name="Duvall M.R."/>
        </authorList>
    </citation>
    <scope>NUCLEOTIDE SEQUENCE [LARGE SCALE GENOMIC DNA]</scope>
    <source>
        <strain evidence="3 4">HR-AV</strain>
    </source>
</reference>
<dbReference type="AlphaFoldDB" id="A0A2S5A415"/>
<dbReference type="Pfam" id="PF00534">
    <property type="entry name" value="Glycos_transf_1"/>
    <property type="match status" value="1"/>
</dbReference>
<gene>
    <name evidence="3" type="ORF">C3K47_06020</name>
</gene>
<accession>A0A2S5A415</accession>
<dbReference type="EMBL" id="PQVF01000004">
    <property type="protein sequence ID" value="POY37320.1"/>
    <property type="molecule type" value="Genomic_DNA"/>
</dbReference>
<dbReference type="InterPro" id="IPR001296">
    <property type="entry name" value="Glyco_trans_1"/>
</dbReference>
<keyword evidence="4" id="KW-1185">Reference proteome</keyword>
<evidence type="ECO:0000259" key="1">
    <source>
        <dbReference type="Pfam" id="PF00534"/>
    </source>
</evidence>
<keyword evidence="3" id="KW-0808">Transferase</keyword>
<proteinExistence type="predicted"/>
<dbReference type="InterPro" id="IPR050194">
    <property type="entry name" value="Glycosyltransferase_grp1"/>
</dbReference>
<feature type="domain" description="Glycosyl transferase family 1" evidence="1">
    <location>
        <begin position="169"/>
        <end position="304"/>
    </location>
</feature>
<evidence type="ECO:0000313" key="3">
    <source>
        <dbReference type="EMBL" id="POY37320.1"/>
    </source>
</evidence>
<dbReference type="Gene3D" id="3.40.50.2000">
    <property type="entry name" value="Glycogen Phosphorylase B"/>
    <property type="match status" value="2"/>
</dbReference>
<evidence type="ECO:0000259" key="2">
    <source>
        <dbReference type="Pfam" id="PF13439"/>
    </source>
</evidence>
<protein>
    <submittedName>
        <fullName evidence="3">Glycosyl transferase</fullName>
    </submittedName>
</protein>